<reference evidence="2" key="1">
    <citation type="submission" date="2022-03" db="EMBL/GenBank/DDBJ databases">
        <authorList>
            <person name="Sayadi A."/>
        </authorList>
    </citation>
    <scope>NUCLEOTIDE SEQUENCE</scope>
</reference>
<gene>
    <name evidence="2" type="ORF">ACAOBT_LOCUS32350</name>
</gene>
<dbReference type="AlphaFoldDB" id="A0A9P0M9C4"/>
<evidence type="ECO:0000313" key="2">
    <source>
        <dbReference type="EMBL" id="CAH2011693.1"/>
    </source>
</evidence>
<dbReference type="EMBL" id="CAKOFQ010008107">
    <property type="protein sequence ID" value="CAH2011693.1"/>
    <property type="molecule type" value="Genomic_DNA"/>
</dbReference>
<comment type="caution">
    <text evidence="2">The sequence shown here is derived from an EMBL/GenBank/DDBJ whole genome shotgun (WGS) entry which is preliminary data.</text>
</comment>
<sequence>MNSYRLFNLIGGGSAGKRSVSLPNIAVIKLCQPRPVESFKIITSTTTRQAEEQIPPLNSLEFQPKSVNRDQ</sequence>
<protein>
    <submittedName>
        <fullName evidence="2">Uncharacterized protein</fullName>
    </submittedName>
</protein>
<name>A0A9P0M9C4_ACAOB</name>
<organism evidence="2 3">
    <name type="scientific">Acanthoscelides obtectus</name>
    <name type="common">Bean weevil</name>
    <name type="synonym">Bruchus obtectus</name>
    <dbReference type="NCBI Taxonomy" id="200917"/>
    <lineage>
        <taxon>Eukaryota</taxon>
        <taxon>Metazoa</taxon>
        <taxon>Ecdysozoa</taxon>
        <taxon>Arthropoda</taxon>
        <taxon>Hexapoda</taxon>
        <taxon>Insecta</taxon>
        <taxon>Pterygota</taxon>
        <taxon>Neoptera</taxon>
        <taxon>Endopterygota</taxon>
        <taxon>Coleoptera</taxon>
        <taxon>Polyphaga</taxon>
        <taxon>Cucujiformia</taxon>
        <taxon>Chrysomeloidea</taxon>
        <taxon>Chrysomelidae</taxon>
        <taxon>Bruchinae</taxon>
        <taxon>Bruchini</taxon>
        <taxon>Acanthoscelides</taxon>
    </lineage>
</organism>
<evidence type="ECO:0000313" key="3">
    <source>
        <dbReference type="Proteomes" id="UP001152888"/>
    </source>
</evidence>
<feature type="region of interest" description="Disordered" evidence="1">
    <location>
        <begin position="47"/>
        <end position="71"/>
    </location>
</feature>
<keyword evidence="3" id="KW-1185">Reference proteome</keyword>
<proteinExistence type="predicted"/>
<dbReference type="Proteomes" id="UP001152888">
    <property type="component" value="Unassembled WGS sequence"/>
</dbReference>
<accession>A0A9P0M9C4</accession>
<evidence type="ECO:0000256" key="1">
    <source>
        <dbReference type="SAM" id="MobiDB-lite"/>
    </source>
</evidence>